<organism evidence="3 4">
    <name type="scientific">Chrysemys picta bellii</name>
    <name type="common">Western painted turtle</name>
    <name type="synonym">Emys bellii</name>
    <dbReference type="NCBI Taxonomy" id="8478"/>
    <lineage>
        <taxon>Eukaryota</taxon>
        <taxon>Metazoa</taxon>
        <taxon>Chordata</taxon>
        <taxon>Craniata</taxon>
        <taxon>Vertebrata</taxon>
        <taxon>Euteleostomi</taxon>
        <taxon>Archelosauria</taxon>
        <taxon>Testudinata</taxon>
        <taxon>Testudines</taxon>
        <taxon>Cryptodira</taxon>
        <taxon>Durocryptodira</taxon>
        <taxon>Testudinoidea</taxon>
        <taxon>Emydidae</taxon>
        <taxon>Chrysemys</taxon>
    </lineage>
</organism>
<gene>
    <name evidence="3" type="primary">GCNA</name>
</gene>
<sequence>MRSSWARFRPRSFSVVFPFQLGAPRPLVSIPPVSNLGPDGASVQRLLLLSSDTEDDRQGNTCLGTRNPPHGTGQIIKTKKKVTAECWRTKDDSSLLPFSSSSDEEFEIFLSRMKTPKFLAHQVSKKQNSREDFSDFTRKNETSKKAVKNVQTQKKPVTSRKENTYSQEWLYPEILSDSKHDDSVFIKSTWSDHCQEIEARGLKDNLQHIEQTPSQKQKEFDISKYSPNSSFDGKERDWEERARNNPQTMALRHSAALGQDSSEDEFESLIERIKKRSIPLTPSLTSNKTTLSQSATTELGNFKPPCDSAQHSVKKERIVTPKSESSSSKEMPSLKVPKSASVYCVHSSDTEERWNLCGVPGCFLQELSNPASQYVKNFRKKKDELTQKLYTLYNNTIFEQKLPEKMEIVWNKKMRKTAGYCVTGQTKSPEVQRYARIELSEKVCDSADRLRDTLIHEICHAATWVINGIRDGHGQFWRFYAKKSTVVHPELPVVTQCHSYEIKYKFTYKCSLCKNTIGRHSKSLDTERFVCALCKGQLVLCQPTRKDGTAARAQLTPFAKYVKENYGSTKKEQCGLSHAEVMRKLSAEFALKTRLLDS</sequence>
<accession>A0A8C3P8A5</accession>
<proteinExistence type="predicted"/>
<feature type="region of interest" description="Disordered" evidence="1">
    <location>
        <begin position="297"/>
        <end position="332"/>
    </location>
</feature>
<evidence type="ECO:0000256" key="1">
    <source>
        <dbReference type="SAM" id="MobiDB-lite"/>
    </source>
</evidence>
<dbReference type="Pfam" id="PF17283">
    <property type="entry name" value="Zn_ribbon_SprT"/>
    <property type="match status" value="1"/>
</dbReference>
<dbReference type="Proteomes" id="UP000694380">
    <property type="component" value="Unplaced"/>
</dbReference>
<dbReference type="GeneID" id="101937889"/>
<dbReference type="Pfam" id="PF10263">
    <property type="entry name" value="SprT-like"/>
    <property type="match status" value="1"/>
</dbReference>
<dbReference type="AlphaFoldDB" id="A0A8C3P8A5"/>
<dbReference type="CTD" id="93953"/>
<dbReference type="SMART" id="SM00731">
    <property type="entry name" value="SprT"/>
    <property type="match status" value="1"/>
</dbReference>
<dbReference type="InterPro" id="IPR035240">
    <property type="entry name" value="SprT_Zn_ribbon"/>
</dbReference>
<feature type="region of interest" description="Disordered" evidence="1">
    <location>
        <begin position="211"/>
        <end position="247"/>
    </location>
</feature>
<protein>
    <recommendedName>
        <fullName evidence="2">SprT-like domain-containing protein</fullName>
    </recommendedName>
</protein>
<dbReference type="Ensembl" id="ENSCPBT00000027325.1">
    <property type="protein sequence ID" value="ENSCPBP00000023194.1"/>
    <property type="gene ID" value="ENSCPBG00000016565.1"/>
</dbReference>
<feature type="region of interest" description="Disordered" evidence="1">
    <location>
        <begin position="144"/>
        <end position="163"/>
    </location>
</feature>
<reference evidence="3" key="1">
    <citation type="submission" date="2025-08" db="UniProtKB">
        <authorList>
            <consortium name="Ensembl"/>
        </authorList>
    </citation>
    <scope>IDENTIFICATION</scope>
</reference>
<dbReference type="OMA" id="ENMVIIW"/>
<dbReference type="GO" id="GO:0005634">
    <property type="term" value="C:nucleus"/>
    <property type="evidence" value="ECO:0007669"/>
    <property type="project" value="TreeGrafter"/>
</dbReference>
<evidence type="ECO:0000259" key="2">
    <source>
        <dbReference type="SMART" id="SM00731"/>
    </source>
</evidence>
<feature type="compositionally biased region" description="Basic and acidic residues" evidence="1">
    <location>
        <begin position="232"/>
        <end position="243"/>
    </location>
</feature>
<dbReference type="PANTHER" id="PTHR23099:SF0">
    <property type="entry name" value="GERM CELL NUCLEAR ACIDIC PROTEIN"/>
    <property type="match status" value="1"/>
</dbReference>
<dbReference type="PANTHER" id="PTHR23099">
    <property type="entry name" value="TRANSCRIPTIONAL REGULATOR"/>
    <property type="match status" value="1"/>
</dbReference>
<feature type="compositionally biased region" description="Low complexity" evidence="1">
    <location>
        <begin position="321"/>
        <end position="332"/>
    </location>
</feature>
<dbReference type="GO" id="GO:0006974">
    <property type="term" value="P:DNA damage response"/>
    <property type="evidence" value="ECO:0007669"/>
    <property type="project" value="UniProtKB-ARBA"/>
</dbReference>
<feature type="domain" description="SprT-like" evidence="2">
    <location>
        <begin position="383"/>
        <end position="541"/>
    </location>
</feature>
<dbReference type="InterPro" id="IPR006640">
    <property type="entry name" value="SprT-like_domain"/>
</dbReference>
<evidence type="ECO:0000313" key="4">
    <source>
        <dbReference type="Proteomes" id="UP000694380"/>
    </source>
</evidence>
<name>A0A8C3P8A5_CHRPI</name>
<evidence type="ECO:0000313" key="3">
    <source>
        <dbReference type="Ensembl" id="ENSCPBP00000023194.1"/>
    </source>
</evidence>
<keyword evidence="4" id="KW-1185">Reference proteome</keyword>
<reference evidence="3" key="2">
    <citation type="submission" date="2025-09" db="UniProtKB">
        <authorList>
            <consortium name="Ensembl"/>
        </authorList>
    </citation>
    <scope>IDENTIFICATION</scope>
</reference>
<dbReference type="RefSeq" id="XP_065413491.1">
    <property type="nucleotide sequence ID" value="XM_065557419.1"/>
</dbReference>
<dbReference type="GeneTree" id="ENSGT00440000040163"/>